<proteinExistence type="predicted"/>
<comment type="caution">
    <text evidence="3">The sequence shown here is derived from an EMBL/GenBank/DDBJ whole genome shotgun (WGS) entry which is preliminary data.</text>
</comment>
<keyword evidence="2" id="KW-0812">Transmembrane</keyword>
<feature type="compositionally biased region" description="Polar residues" evidence="1">
    <location>
        <begin position="140"/>
        <end position="155"/>
    </location>
</feature>
<accession>A0A1L7V9P5</accession>
<protein>
    <submittedName>
        <fullName evidence="3">Uncharacterized protein</fullName>
    </submittedName>
</protein>
<dbReference type="EMBL" id="FJOF01000002">
    <property type="protein sequence ID" value="CZR36884.1"/>
    <property type="molecule type" value="Genomic_DNA"/>
</dbReference>
<dbReference type="GeneID" id="42047741"/>
<feature type="region of interest" description="Disordered" evidence="1">
    <location>
        <begin position="130"/>
        <end position="162"/>
    </location>
</feature>
<dbReference type="VEuPathDB" id="FungiDB:FPRO_02856"/>
<keyword evidence="2" id="KW-0472">Membrane</keyword>
<dbReference type="RefSeq" id="XP_031077477.1">
    <property type="nucleotide sequence ID" value="XM_031226997.1"/>
</dbReference>
<feature type="transmembrane region" description="Helical" evidence="2">
    <location>
        <begin position="59"/>
        <end position="78"/>
    </location>
</feature>
<gene>
    <name evidence="3" type="ORF">FPRO_02856</name>
</gene>
<dbReference type="Proteomes" id="UP000183971">
    <property type="component" value="Unassembled WGS sequence"/>
</dbReference>
<keyword evidence="4" id="KW-1185">Reference proteome</keyword>
<reference evidence="4" key="1">
    <citation type="journal article" date="2016" name="Genome Biol. Evol.">
        <title>Comparative 'omics' of the Fusarium fujikuroi species complex highlights differences in genetic potential and metabolite synthesis.</title>
        <authorList>
            <person name="Niehaus E.-M."/>
            <person name="Muensterkoetter M."/>
            <person name="Proctor R.H."/>
            <person name="Brown D.W."/>
            <person name="Sharon A."/>
            <person name="Idan Y."/>
            <person name="Oren-Young L."/>
            <person name="Sieber C.M."/>
            <person name="Novak O."/>
            <person name="Pencik A."/>
            <person name="Tarkowska D."/>
            <person name="Hromadova K."/>
            <person name="Freeman S."/>
            <person name="Maymon M."/>
            <person name="Elazar M."/>
            <person name="Youssef S.A."/>
            <person name="El-Shabrawy E.S.M."/>
            <person name="Shalaby A.B.A."/>
            <person name="Houterman P."/>
            <person name="Brock N.L."/>
            <person name="Burkhardt I."/>
            <person name="Tsavkelova E.A."/>
            <person name="Dickschat J.S."/>
            <person name="Galuszka P."/>
            <person name="Gueldener U."/>
            <person name="Tudzynski B."/>
        </authorList>
    </citation>
    <scope>NUCLEOTIDE SEQUENCE [LARGE SCALE GENOMIC DNA]</scope>
    <source>
        <strain evidence="4">ET1</strain>
    </source>
</reference>
<evidence type="ECO:0000256" key="1">
    <source>
        <dbReference type="SAM" id="MobiDB-lite"/>
    </source>
</evidence>
<evidence type="ECO:0000313" key="4">
    <source>
        <dbReference type="Proteomes" id="UP000183971"/>
    </source>
</evidence>
<feature type="transmembrane region" description="Helical" evidence="2">
    <location>
        <begin position="7"/>
        <end position="28"/>
    </location>
</feature>
<organism evidence="3 4">
    <name type="scientific">Fusarium proliferatum (strain ET1)</name>
    <name type="common">Orchid endophyte fungus</name>
    <dbReference type="NCBI Taxonomy" id="1227346"/>
    <lineage>
        <taxon>Eukaryota</taxon>
        <taxon>Fungi</taxon>
        <taxon>Dikarya</taxon>
        <taxon>Ascomycota</taxon>
        <taxon>Pezizomycotina</taxon>
        <taxon>Sordariomycetes</taxon>
        <taxon>Hypocreomycetidae</taxon>
        <taxon>Hypocreales</taxon>
        <taxon>Nectriaceae</taxon>
        <taxon>Fusarium</taxon>
        <taxon>Fusarium fujikuroi species complex</taxon>
    </lineage>
</organism>
<evidence type="ECO:0000256" key="2">
    <source>
        <dbReference type="SAM" id="Phobius"/>
    </source>
</evidence>
<evidence type="ECO:0000313" key="3">
    <source>
        <dbReference type="EMBL" id="CZR36884.1"/>
    </source>
</evidence>
<keyword evidence="2" id="KW-1133">Transmembrane helix</keyword>
<dbReference type="AlphaFoldDB" id="A0A1L7V9P5"/>
<name>A0A1L7V9P5_FUSPR</name>
<sequence length="237" mass="27497">MPLSGRFILYSSLVFTFKLWFLCLNLMLSIVNSKFDQTVICDYSHPRLPVVNTDNGFRSLVQVTLIKYILFLRFAAFYRFELITRNTKLLETLSFAFLVRCHPHIVQTYTTRFKRMQLLKEILSSLHNPLKPDTKIPRSHIQNSPPVGDGNSTVSGEEADLPRPQERKRIEIPIVYRRLLLEKNRLAGAWDILDLNGGRERWRRRRRDRSNGVCSDIKGARGLGFTVRHSSNHGSIL</sequence>